<dbReference type="RefSeq" id="WP_253754402.1">
    <property type="nucleotide sequence ID" value="NZ_JAMZDZ010000001.1"/>
</dbReference>
<gene>
    <name evidence="1" type="ORF">ACFOZ4_11090</name>
</gene>
<keyword evidence="2" id="KW-1185">Reference proteome</keyword>
<comment type="caution">
    <text evidence="1">The sequence shown here is derived from an EMBL/GenBank/DDBJ whole genome shotgun (WGS) entry which is preliminary data.</text>
</comment>
<protein>
    <submittedName>
        <fullName evidence="1">Type VII secretion target</fullName>
    </submittedName>
</protein>
<dbReference type="Pfam" id="PF10824">
    <property type="entry name" value="T7SS_ESX_EspC"/>
    <property type="match status" value="1"/>
</dbReference>
<proteinExistence type="predicted"/>
<name>A0ABV8LLI5_9ACTN</name>
<dbReference type="EMBL" id="JBHSAY010000006">
    <property type="protein sequence ID" value="MFC4131148.1"/>
    <property type="molecule type" value="Genomic_DNA"/>
</dbReference>
<accession>A0ABV8LLI5</accession>
<reference evidence="2" key="1">
    <citation type="journal article" date="2019" name="Int. J. Syst. Evol. Microbiol.">
        <title>The Global Catalogue of Microorganisms (GCM) 10K type strain sequencing project: providing services to taxonomists for standard genome sequencing and annotation.</title>
        <authorList>
            <consortium name="The Broad Institute Genomics Platform"/>
            <consortium name="The Broad Institute Genome Sequencing Center for Infectious Disease"/>
            <person name="Wu L."/>
            <person name="Ma J."/>
        </authorList>
    </citation>
    <scope>NUCLEOTIDE SEQUENCE [LARGE SCALE GENOMIC DNA]</scope>
    <source>
        <strain evidence="2">CGMCC 4.7289</strain>
    </source>
</reference>
<sequence length="106" mass="10952">MGLPAQVSVVPAELVQHAGRLDNASDEIATGKAAGDTVRLGTDAYGRLCVMVPVLVDGLQRMLVDALAAGSDSLHDTAERLRAAAAGYRQADERRGQAIAAVGGRQ</sequence>
<evidence type="ECO:0000313" key="2">
    <source>
        <dbReference type="Proteomes" id="UP001595816"/>
    </source>
</evidence>
<evidence type="ECO:0000313" key="1">
    <source>
        <dbReference type="EMBL" id="MFC4131148.1"/>
    </source>
</evidence>
<organism evidence="1 2">
    <name type="scientific">Hamadaea flava</name>
    <dbReference type="NCBI Taxonomy" id="1742688"/>
    <lineage>
        <taxon>Bacteria</taxon>
        <taxon>Bacillati</taxon>
        <taxon>Actinomycetota</taxon>
        <taxon>Actinomycetes</taxon>
        <taxon>Micromonosporales</taxon>
        <taxon>Micromonosporaceae</taxon>
        <taxon>Hamadaea</taxon>
    </lineage>
</organism>
<dbReference type="Proteomes" id="UP001595816">
    <property type="component" value="Unassembled WGS sequence"/>
</dbReference>
<dbReference type="InterPro" id="IPR022536">
    <property type="entry name" value="EspC"/>
</dbReference>